<dbReference type="PANTHER" id="PTHR48105">
    <property type="entry name" value="THIOREDOXIN REDUCTASE 1-RELATED-RELATED"/>
    <property type="match status" value="1"/>
</dbReference>
<dbReference type="Gene3D" id="3.50.50.60">
    <property type="entry name" value="FAD/NAD(P)-binding domain"/>
    <property type="match status" value="2"/>
</dbReference>
<dbReference type="Proteomes" id="UP001363151">
    <property type="component" value="Unassembled WGS sequence"/>
</dbReference>
<proteinExistence type="predicted"/>
<gene>
    <name evidence="1" type="ORF">SO694_00003516</name>
</gene>
<organism evidence="1 2">
    <name type="scientific">Aureococcus anophagefferens</name>
    <name type="common">Harmful bloom alga</name>
    <dbReference type="NCBI Taxonomy" id="44056"/>
    <lineage>
        <taxon>Eukaryota</taxon>
        <taxon>Sar</taxon>
        <taxon>Stramenopiles</taxon>
        <taxon>Ochrophyta</taxon>
        <taxon>Pelagophyceae</taxon>
        <taxon>Pelagomonadales</taxon>
        <taxon>Pelagomonadaceae</taxon>
        <taxon>Aureococcus</taxon>
    </lineage>
</organism>
<dbReference type="EMBL" id="JBBJCI010000033">
    <property type="protein sequence ID" value="KAK7253936.1"/>
    <property type="molecule type" value="Genomic_DNA"/>
</dbReference>
<dbReference type="PROSITE" id="PS00573">
    <property type="entry name" value="PYRIDINE_REDOX_2"/>
    <property type="match status" value="1"/>
</dbReference>
<protein>
    <submittedName>
        <fullName evidence="1">Thioredoxin-disulfide reductase</fullName>
    </submittedName>
</protein>
<dbReference type="InterPro" id="IPR036188">
    <property type="entry name" value="FAD/NAD-bd_sf"/>
</dbReference>
<accession>A0ABR1GDQ2</accession>
<dbReference type="InterPro" id="IPR050097">
    <property type="entry name" value="Ferredoxin-NADP_redctase_2"/>
</dbReference>
<reference evidence="1 2" key="1">
    <citation type="submission" date="2024-03" db="EMBL/GenBank/DDBJ databases">
        <title>Aureococcus anophagefferens CCMP1851 and Kratosvirus quantuckense: Draft genome of a second virus-susceptible host strain in the model system.</title>
        <authorList>
            <person name="Chase E."/>
            <person name="Truchon A.R."/>
            <person name="Schepens W."/>
            <person name="Wilhelm S.W."/>
        </authorList>
    </citation>
    <scope>NUCLEOTIDE SEQUENCE [LARGE SCALE GENOMIC DNA]</scope>
    <source>
        <strain evidence="1 2">CCMP1851</strain>
    </source>
</reference>
<keyword evidence="2" id="KW-1185">Reference proteome</keyword>
<dbReference type="InterPro" id="IPR023753">
    <property type="entry name" value="FAD/NAD-binding_dom"/>
</dbReference>
<evidence type="ECO:0000313" key="2">
    <source>
        <dbReference type="Proteomes" id="UP001363151"/>
    </source>
</evidence>
<dbReference type="GO" id="GO:0097237">
    <property type="term" value="P:cellular response to toxic substance"/>
    <property type="evidence" value="ECO:0007669"/>
    <property type="project" value="UniProtKB-ARBA"/>
</dbReference>
<dbReference type="SUPFAM" id="SSF51905">
    <property type="entry name" value="FAD/NAD(P)-binding domain"/>
    <property type="match status" value="1"/>
</dbReference>
<dbReference type="PRINTS" id="PR00469">
    <property type="entry name" value="PNDRDTASEII"/>
</dbReference>
<dbReference type="KEGG" id="aaf:AURANDRAFT_23346"/>
<dbReference type="GO" id="GO:0016668">
    <property type="term" value="F:oxidoreductase activity, acting on a sulfur group of donors, NAD(P) as acceptor"/>
    <property type="evidence" value="ECO:0007669"/>
    <property type="project" value="UniProtKB-ARBA"/>
</dbReference>
<evidence type="ECO:0000313" key="1">
    <source>
        <dbReference type="EMBL" id="KAK7253936.1"/>
    </source>
</evidence>
<dbReference type="PRINTS" id="PR00368">
    <property type="entry name" value="FADPNR"/>
</dbReference>
<sequence length="396" mass="42340">MRLLALGLAALASAQHPWSPKNKDQDVDLAADEERVYETFFDSVVIPARDAVKEKLAEPITVGASNASEIANLECAADALTTRIVKADRKIVIVGGGPAGLSAAVYAARADMAPLIVARDGGQLEGTSSVHNYPGFEDGVDAVELIQRLEKQAARFGADYKHCGIERVDLSCRPFKIYCEDGEVFTTSALVVATGASPRWLGAPGERELLSRGVHTCATCDGYFYRDRDVVVVGGGDTAMEQALFLARIANRVYVVHRKNSFRASKAMATRVLKHPKILILWDTVISRFLAGDDGNLNAVELVTDPQGGTASETSLSVDGAFVAIGMNPNTELFTEVRKDEDGYIYTLPGSTVTSVTGVYAAGDVQDAVYRQAITSAGTGAMAAMDAERWLCEHGC</sequence>
<dbReference type="InterPro" id="IPR008255">
    <property type="entry name" value="Pyr_nucl-diS_OxRdtase_2_AS"/>
</dbReference>
<dbReference type="Pfam" id="PF07992">
    <property type="entry name" value="Pyr_redox_2"/>
    <property type="match status" value="1"/>
</dbReference>
<comment type="caution">
    <text evidence="1">The sequence shown here is derived from an EMBL/GenBank/DDBJ whole genome shotgun (WGS) entry which is preliminary data.</text>
</comment>
<name>A0ABR1GDQ2_AURAN</name>